<dbReference type="AlphaFoldDB" id="A0A2J7QP34"/>
<evidence type="ECO:0000259" key="11">
    <source>
        <dbReference type="Pfam" id="PF00080"/>
    </source>
</evidence>
<feature type="domain" description="Superoxide dismutase copper/zinc binding" evidence="11">
    <location>
        <begin position="34"/>
        <end position="169"/>
    </location>
</feature>
<evidence type="ECO:0000256" key="7">
    <source>
        <dbReference type="ARBA" id="ARBA00022862"/>
    </source>
</evidence>
<evidence type="ECO:0000256" key="5">
    <source>
        <dbReference type="ARBA" id="ARBA00022723"/>
    </source>
</evidence>
<keyword evidence="7" id="KW-0049">Antioxidant</keyword>
<keyword evidence="8" id="KW-0560">Oxidoreductase</keyword>
<comment type="cofactor">
    <cofactor evidence="1">
        <name>Cu cation</name>
        <dbReference type="ChEBI" id="CHEBI:23378"/>
    </cofactor>
</comment>
<evidence type="ECO:0000256" key="9">
    <source>
        <dbReference type="ARBA" id="ARBA00023008"/>
    </source>
</evidence>
<evidence type="ECO:0000256" key="2">
    <source>
        <dbReference type="ARBA" id="ARBA00001947"/>
    </source>
</evidence>
<evidence type="ECO:0000256" key="10">
    <source>
        <dbReference type="SAM" id="SignalP"/>
    </source>
</evidence>
<dbReference type="Proteomes" id="UP000235965">
    <property type="component" value="Unassembled WGS sequence"/>
</dbReference>
<dbReference type="GO" id="GO:0005507">
    <property type="term" value="F:copper ion binding"/>
    <property type="evidence" value="ECO:0007669"/>
    <property type="project" value="InterPro"/>
</dbReference>
<dbReference type="Gene3D" id="2.60.40.200">
    <property type="entry name" value="Superoxide dismutase, copper/zinc binding domain"/>
    <property type="match status" value="1"/>
</dbReference>
<dbReference type="EMBL" id="NEVH01012097">
    <property type="protein sequence ID" value="PNF30339.1"/>
    <property type="molecule type" value="Genomic_DNA"/>
</dbReference>
<comment type="cofactor">
    <cofactor evidence="2">
        <name>Zn(2+)</name>
        <dbReference type="ChEBI" id="CHEBI:29105"/>
    </cofactor>
</comment>
<evidence type="ECO:0000313" key="12">
    <source>
        <dbReference type="EMBL" id="PNF30339.1"/>
    </source>
</evidence>
<evidence type="ECO:0000313" key="13">
    <source>
        <dbReference type="Proteomes" id="UP000235965"/>
    </source>
</evidence>
<keyword evidence="13" id="KW-1185">Reference proteome</keyword>
<comment type="similarity">
    <text evidence="3">Belongs to the Cu-Zn superoxide dismutase family.</text>
</comment>
<sequence length="204" mass="21031">MAVLCILSCIVALAVSSMADERTAVVTLYRGNEVVGNITFLQEQDGGAVKLSGTVSGLTPGKHGFHVHEKGDIRNDCVAAGGHFNPEKNTHGAPNDTERHVGDLGNIDAGNNGIATINITDNVISLRGAHSIIGRALVVHNGTDDLGKAGTEESKKTGTAGSRVACGVIGIHSPVTPWERGAATTILQSATTVVLSVFVVSTLM</sequence>
<dbReference type="SUPFAM" id="SSF49329">
    <property type="entry name" value="Cu,Zn superoxide dismutase-like"/>
    <property type="match status" value="1"/>
</dbReference>
<dbReference type="InterPro" id="IPR024134">
    <property type="entry name" value="SOD_Cu/Zn_/chaperone"/>
</dbReference>
<reference evidence="12 13" key="1">
    <citation type="submission" date="2017-12" db="EMBL/GenBank/DDBJ databases">
        <title>Hemimetabolous genomes reveal molecular basis of termite eusociality.</title>
        <authorList>
            <person name="Harrison M.C."/>
            <person name="Jongepier E."/>
            <person name="Robertson H.M."/>
            <person name="Arning N."/>
            <person name="Bitard-Feildel T."/>
            <person name="Chao H."/>
            <person name="Childers C.P."/>
            <person name="Dinh H."/>
            <person name="Doddapaneni H."/>
            <person name="Dugan S."/>
            <person name="Gowin J."/>
            <person name="Greiner C."/>
            <person name="Han Y."/>
            <person name="Hu H."/>
            <person name="Hughes D.S.T."/>
            <person name="Huylmans A.-K."/>
            <person name="Kemena C."/>
            <person name="Kremer L.P.M."/>
            <person name="Lee S.L."/>
            <person name="Lopez-Ezquerra A."/>
            <person name="Mallet L."/>
            <person name="Monroy-Kuhn J.M."/>
            <person name="Moser A."/>
            <person name="Murali S.C."/>
            <person name="Muzny D.M."/>
            <person name="Otani S."/>
            <person name="Piulachs M.-D."/>
            <person name="Poelchau M."/>
            <person name="Qu J."/>
            <person name="Schaub F."/>
            <person name="Wada-Katsumata A."/>
            <person name="Worley K.C."/>
            <person name="Xie Q."/>
            <person name="Ylla G."/>
            <person name="Poulsen M."/>
            <person name="Gibbs R.A."/>
            <person name="Schal C."/>
            <person name="Richards S."/>
            <person name="Belles X."/>
            <person name="Korb J."/>
            <person name="Bornberg-Bauer E."/>
        </authorList>
    </citation>
    <scope>NUCLEOTIDE SEQUENCE [LARGE SCALE GENOMIC DNA]</scope>
    <source>
        <tissue evidence="12">Whole body</tissue>
    </source>
</reference>
<dbReference type="InParanoid" id="A0A2J7QP34"/>
<organism evidence="12 13">
    <name type="scientific">Cryptotermes secundus</name>
    <dbReference type="NCBI Taxonomy" id="105785"/>
    <lineage>
        <taxon>Eukaryota</taxon>
        <taxon>Metazoa</taxon>
        <taxon>Ecdysozoa</taxon>
        <taxon>Arthropoda</taxon>
        <taxon>Hexapoda</taxon>
        <taxon>Insecta</taxon>
        <taxon>Pterygota</taxon>
        <taxon>Neoptera</taxon>
        <taxon>Polyneoptera</taxon>
        <taxon>Dictyoptera</taxon>
        <taxon>Blattodea</taxon>
        <taxon>Blattoidea</taxon>
        <taxon>Termitoidae</taxon>
        <taxon>Kalotermitidae</taxon>
        <taxon>Cryptotermitinae</taxon>
        <taxon>Cryptotermes</taxon>
    </lineage>
</organism>
<keyword evidence="10" id="KW-0732">Signal</keyword>
<gene>
    <name evidence="12" type="primary">Sod1</name>
    <name evidence="12" type="ORF">B7P43_G13439</name>
</gene>
<keyword evidence="6" id="KW-0862">Zinc</keyword>
<evidence type="ECO:0000256" key="6">
    <source>
        <dbReference type="ARBA" id="ARBA00022833"/>
    </source>
</evidence>
<comment type="caution">
    <text evidence="12">The sequence shown here is derived from an EMBL/GenBank/DDBJ whole genome shotgun (WGS) entry which is preliminary data.</text>
</comment>
<proteinExistence type="inferred from homology"/>
<keyword evidence="5" id="KW-0479">Metal-binding</keyword>
<evidence type="ECO:0000256" key="8">
    <source>
        <dbReference type="ARBA" id="ARBA00023002"/>
    </source>
</evidence>
<dbReference type="Pfam" id="PF00080">
    <property type="entry name" value="Sod_Cu"/>
    <property type="match status" value="1"/>
</dbReference>
<dbReference type="EC" id="1.15.1.1" evidence="4"/>
<dbReference type="PANTHER" id="PTHR10003">
    <property type="entry name" value="SUPEROXIDE DISMUTASE CU-ZN -RELATED"/>
    <property type="match status" value="1"/>
</dbReference>
<dbReference type="CDD" id="cd00305">
    <property type="entry name" value="Cu-Zn_Superoxide_Dismutase"/>
    <property type="match status" value="1"/>
</dbReference>
<evidence type="ECO:0000256" key="3">
    <source>
        <dbReference type="ARBA" id="ARBA00010457"/>
    </source>
</evidence>
<feature type="chain" id="PRO_5014390387" description="superoxide dismutase" evidence="10">
    <location>
        <begin position="20"/>
        <end position="204"/>
    </location>
</feature>
<dbReference type="InterPro" id="IPR036423">
    <property type="entry name" value="SOD-like_Cu/Zn_dom_sf"/>
</dbReference>
<keyword evidence="9" id="KW-0186">Copper</keyword>
<feature type="signal peptide" evidence="10">
    <location>
        <begin position="1"/>
        <end position="19"/>
    </location>
</feature>
<accession>A0A2J7QP34</accession>
<dbReference type="PRINTS" id="PR00068">
    <property type="entry name" value="CUZNDISMTASE"/>
</dbReference>
<protein>
    <recommendedName>
        <fullName evidence="4">superoxide dismutase</fullName>
        <ecNumber evidence="4">1.15.1.1</ecNumber>
    </recommendedName>
</protein>
<dbReference type="InterPro" id="IPR001424">
    <property type="entry name" value="SOD_Cu_Zn_dom"/>
</dbReference>
<evidence type="ECO:0000256" key="4">
    <source>
        <dbReference type="ARBA" id="ARBA00012682"/>
    </source>
</evidence>
<dbReference type="OrthoDB" id="2015551at2759"/>
<evidence type="ECO:0000256" key="1">
    <source>
        <dbReference type="ARBA" id="ARBA00001935"/>
    </source>
</evidence>
<dbReference type="GO" id="GO:0004784">
    <property type="term" value="F:superoxide dismutase activity"/>
    <property type="evidence" value="ECO:0007669"/>
    <property type="project" value="UniProtKB-EC"/>
</dbReference>
<dbReference type="FunFam" id="2.60.40.200:FF:000001">
    <property type="entry name" value="Superoxide dismutase [Cu-Zn]"/>
    <property type="match status" value="1"/>
</dbReference>
<name>A0A2J7QP34_9NEOP</name>
<dbReference type="STRING" id="105785.A0A2J7QP34"/>